<dbReference type="InterPro" id="IPR058007">
    <property type="entry name" value="Gp5.9"/>
</dbReference>
<gene>
    <name evidence="2" type="ORF">BLA3211_06886</name>
</gene>
<proteinExistence type="predicted"/>
<organism evidence="2 3">
    <name type="scientific">Burkholderia aenigmatica</name>
    <dbReference type="NCBI Taxonomy" id="2015348"/>
    <lineage>
        <taxon>Bacteria</taxon>
        <taxon>Pseudomonadati</taxon>
        <taxon>Pseudomonadota</taxon>
        <taxon>Betaproteobacteria</taxon>
        <taxon>Burkholderiales</taxon>
        <taxon>Burkholderiaceae</taxon>
        <taxon>Burkholderia</taxon>
        <taxon>Burkholderia cepacia complex</taxon>
    </lineage>
</organism>
<name>A0A6J5JLC2_9BURK</name>
<sequence length="419" mass="45492">MSDTQTPEPRTDIALLPPVDRAVVVLKSTETEKNLLALVERTKPIGAPVDKAGREEVHRAAMDHKNARVAIQTAGKTAREDATAFSKAVIAEQDRLVAINAKEEARLFGLRDTYDAAEATRKAEEERKERERVAAIREKIDAIKSLPVVSAADNAETLAATLGDLRGFEITFEDFAEFQDEARAARDASIASLTAMHAAASAREAAEAALAAQREEIERQQRALAEQQEEIARQRAELEEAQKAAAAPAVVVGPNEPPPEVVGTVKSAYDPGNWRDCNPPPIDDTLLEFEAERKASLTALDQPRQRAENAAVAYMLDNTPPSPLSESERRVIVAPESGTAEDGSQVEIRIAPDAPEAVSTFFDAAAGPDTTVEMVTITRDEYDSLLTRVHWLDCLEAAGVDKWDGIEEALRINREGTGS</sequence>
<dbReference type="AlphaFoldDB" id="A0A6J5JLC2"/>
<reference evidence="2 3" key="1">
    <citation type="submission" date="2020-04" db="EMBL/GenBank/DDBJ databases">
        <authorList>
            <person name="Depoorter E."/>
        </authorList>
    </citation>
    <scope>NUCLEOTIDE SEQUENCE [LARGE SCALE GENOMIC DNA]</scope>
    <source>
        <strain evidence="2 3">BCC0217</strain>
    </source>
</reference>
<evidence type="ECO:0000313" key="3">
    <source>
        <dbReference type="Proteomes" id="UP000494301"/>
    </source>
</evidence>
<evidence type="ECO:0000313" key="2">
    <source>
        <dbReference type="EMBL" id="CAB3972280.1"/>
    </source>
</evidence>
<dbReference type="Pfam" id="PF25708">
    <property type="entry name" value="Phage_T7_Gp5_9"/>
    <property type="match status" value="1"/>
</dbReference>
<dbReference type="Proteomes" id="UP000494301">
    <property type="component" value="Unassembled WGS sequence"/>
</dbReference>
<dbReference type="EMBL" id="CABWIL020000032">
    <property type="protein sequence ID" value="CAB3972280.1"/>
    <property type="molecule type" value="Genomic_DNA"/>
</dbReference>
<accession>A0A6J5JLC2</accession>
<feature type="coiled-coil region" evidence="1">
    <location>
        <begin position="196"/>
        <end position="244"/>
    </location>
</feature>
<keyword evidence="1" id="KW-0175">Coiled coil</keyword>
<evidence type="ECO:0000256" key="1">
    <source>
        <dbReference type="SAM" id="Coils"/>
    </source>
</evidence>
<dbReference type="RefSeq" id="WP_175223099.1">
    <property type="nucleotide sequence ID" value="NZ_CABWIL020000032.1"/>
</dbReference>
<protein>
    <submittedName>
        <fullName evidence="2">Putative phage coiled coil domain-containing protein</fullName>
    </submittedName>
</protein>